<evidence type="ECO:0000313" key="1">
    <source>
        <dbReference type="EMBL" id="GGB08812.1"/>
    </source>
</evidence>
<sequence>MHSAVLTTMRFVLAGLPQHLIKMLETIPARMSEIGAGGFKERIKYEALAALNGGFDGRGRRFLAYGKQRVVQTAENAAISRLIAFHRT</sequence>
<proteinExistence type="predicted"/>
<reference evidence="1" key="1">
    <citation type="journal article" date="2014" name="Int. J. Syst. Evol. Microbiol.">
        <title>Complete genome sequence of Corynebacterium casei LMG S-19264T (=DSM 44701T), isolated from a smear-ripened cheese.</title>
        <authorList>
            <consortium name="US DOE Joint Genome Institute (JGI-PGF)"/>
            <person name="Walter F."/>
            <person name="Albersmeier A."/>
            <person name="Kalinowski J."/>
            <person name="Ruckert C."/>
        </authorList>
    </citation>
    <scope>NUCLEOTIDE SEQUENCE</scope>
    <source>
        <strain evidence="1">CGMCC 1.15082</strain>
    </source>
</reference>
<dbReference type="EMBL" id="BMHH01000025">
    <property type="protein sequence ID" value="GGB08812.1"/>
    <property type="molecule type" value="Genomic_DNA"/>
</dbReference>
<dbReference type="AlphaFoldDB" id="A0A916SQM1"/>
<keyword evidence="2" id="KW-1185">Reference proteome</keyword>
<dbReference type="Proteomes" id="UP000646478">
    <property type="component" value="Unassembled WGS sequence"/>
</dbReference>
<gene>
    <name evidence="1" type="ORF">GCM10011491_41020</name>
</gene>
<protein>
    <submittedName>
        <fullName evidence="1">Uncharacterized protein</fullName>
    </submittedName>
</protein>
<organism evidence="1 2">
    <name type="scientific">Brucella endophytica</name>
    <dbReference type="NCBI Taxonomy" id="1963359"/>
    <lineage>
        <taxon>Bacteria</taxon>
        <taxon>Pseudomonadati</taxon>
        <taxon>Pseudomonadota</taxon>
        <taxon>Alphaproteobacteria</taxon>
        <taxon>Hyphomicrobiales</taxon>
        <taxon>Brucellaceae</taxon>
        <taxon>Brucella/Ochrobactrum group</taxon>
        <taxon>Brucella</taxon>
    </lineage>
</organism>
<name>A0A916SQM1_9HYPH</name>
<accession>A0A916SQM1</accession>
<reference evidence="1" key="2">
    <citation type="submission" date="2020-09" db="EMBL/GenBank/DDBJ databases">
        <authorList>
            <person name="Sun Q."/>
            <person name="Zhou Y."/>
        </authorList>
    </citation>
    <scope>NUCLEOTIDE SEQUENCE</scope>
    <source>
        <strain evidence="1">CGMCC 1.15082</strain>
    </source>
</reference>
<evidence type="ECO:0000313" key="2">
    <source>
        <dbReference type="Proteomes" id="UP000646478"/>
    </source>
</evidence>
<comment type="caution">
    <text evidence="1">The sequence shown here is derived from an EMBL/GenBank/DDBJ whole genome shotgun (WGS) entry which is preliminary data.</text>
</comment>